<comment type="caution">
    <text evidence="2">The sequence shown here is derived from an EMBL/GenBank/DDBJ whole genome shotgun (WGS) entry which is preliminary data.</text>
</comment>
<proteinExistence type="predicted"/>
<feature type="region of interest" description="Disordered" evidence="1">
    <location>
        <begin position="854"/>
        <end position="873"/>
    </location>
</feature>
<name>A0AAD7QU92_9ASCO</name>
<feature type="region of interest" description="Disordered" evidence="1">
    <location>
        <begin position="963"/>
        <end position="1118"/>
    </location>
</feature>
<feature type="compositionally biased region" description="Acidic residues" evidence="1">
    <location>
        <begin position="1043"/>
        <end position="1057"/>
    </location>
</feature>
<accession>A0AAD7QU92</accession>
<feature type="compositionally biased region" description="Basic and acidic residues" evidence="1">
    <location>
        <begin position="586"/>
        <end position="601"/>
    </location>
</feature>
<feature type="compositionally biased region" description="Polar residues" evidence="1">
    <location>
        <begin position="527"/>
        <end position="547"/>
    </location>
</feature>
<feature type="compositionally biased region" description="Basic and acidic residues" evidence="1">
    <location>
        <begin position="974"/>
        <end position="991"/>
    </location>
</feature>
<dbReference type="EMBL" id="JARPMG010000004">
    <property type="protein sequence ID" value="KAJ8101585.1"/>
    <property type="molecule type" value="Genomic_DNA"/>
</dbReference>
<organism evidence="2 3">
    <name type="scientific">Lipomyces tetrasporus</name>
    <dbReference type="NCBI Taxonomy" id="54092"/>
    <lineage>
        <taxon>Eukaryota</taxon>
        <taxon>Fungi</taxon>
        <taxon>Dikarya</taxon>
        <taxon>Ascomycota</taxon>
        <taxon>Saccharomycotina</taxon>
        <taxon>Lipomycetes</taxon>
        <taxon>Lipomycetales</taxon>
        <taxon>Lipomycetaceae</taxon>
        <taxon>Lipomyces</taxon>
    </lineage>
</organism>
<feature type="compositionally biased region" description="Polar residues" evidence="1">
    <location>
        <begin position="53"/>
        <end position="65"/>
    </location>
</feature>
<feature type="compositionally biased region" description="Basic and acidic residues" evidence="1">
    <location>
        <begin position="683"/>
        <end position="692"/>
    </location>
</feature>
<gene>
    <name evidence="2" type="ORF">POJ06DRAFT_99186</name>
</gene>
<dbReference type="Proteomes" id="UP001217417">
    <property type="component" value="Unassembled WGS sequence"/>
</dbReference>
<evidence type="ECO:0000313" key="2">
    <source>
        <dbReference type="EMBL" id="KAJ8101585.1"/>
    </source>
</evidence>
<sequence>MAPSTRSRKRKDTPASDISPDLATATSTTATSENAATPKPSSGRVLRSRSHNADSSSQQKASLTSPPARRTRSKKVNMLSVEEVETPSGFNSSLKENVRPNEAESAATILLGPPPVGLLLSNRRRSQSASPRKRRHVRGRGKRDASVAGESGADEATTISAEPITEVSAIVKSPVKIKRQSLRTSISIPTLDVELQHEKLTDSEKATTQERGTVSVTLDDKCLEDVTENCEPAVTDELSQSLNYEIALGSMPKGQQDVSEQQNNSQIPLHNEVPLGTENADKEAGNASAPAADNSGDPTDLAISTTTSSLESNVEVVNSHVGGYVAVDDVAMGKDSTEVDRKEPEIVGNDEALSVDKMAIDDPPLLERPQIITAENSPMYSQSLTPRPIVADYTDKGLNQSMTYCEQLFQYSPSFNGEMALDPRLMSSPPVVSVNGGNGKNELLVDRNVSEGCDCAESSNTPSGSSKVIKPSQRSFLEFSERMDRYNRLRNIFHIGHIPRSPSALAFYRRAYSDASSEAASEPDDMNSASNRQESNTTLENPKSSPVLTPVCQPLPGHLSDSDGSDQFMDSFETLDLFLNQSPPIADKRDGTQSSDQKETCSPRSVTPPAFEPRLQIIGSRTPSPKKTPSSRKPAAVPSTMPEETGDGDMSISTEPPSSGPRLSSVGFETSDISDFLPDDIIEWERDQRRQEACWPVSAQKTPVRGGSPLSLFSSGRSSRSVRSPMRIDSPSRHGSPGMKSPIRADSPSGQSSPAVVTSPERYSSSPVKSRSPTKKSPTKMSSPVRFMSFMQRLSPVKSSPLKIVTLPDERSDAEPSAHDVGEKSELAVSVATDDDGNVRVLADSAADVAEEVIQHENAERDNFEKSQSERSNRCEDIVLATSSQQELSDATVEEVVVEAIPQHIDTVMEESDSENEVYFDSVANVSSEHSLGVADGQVMSLEISDVADGQVMSLEISEAISATGQKAEAQAAEDDRTLKACDSDPERSDGDASSATHAEHKVDRDCSQGHFAAFADSQEEEENSSDVRSTEEITESYRDPEETNVEEELCPVDSPEDSVVTIVPPASSSESVGIADDCMHGDEALPEPAPETVSIEHKEDVSEETTVGSSNYFASDENTSDIDYTTVLPWNISLDRWAELNKRQEKNEACASTASAEKKIDQENSALPVEVPHSPVRSPPKRSYISTPARSSARSSLKRKLNAATTAIPVPPTPATYTSEIGLGGRATRSHATPARIPTAPLTKITETNSKLNTGFENNIIPQYQYKRGKRPESPPPDKRKRQRLMKNESPLKRERKIKFASEIATIAGNPTSSALRTRKKRVDLKPIIKVPEYPMDSFGNAVINPPQTGQRDTIRVVHRLYLGDNEEEAPERYLQKPSIAH</sequence>
<feature type="compositionally biased region" description="Low complexity" evidence="1">
    <location>
        <begin position="620"/>
        <end position="634"/>
    </location>
</feature>
<feature type="compositionally biased region" description="Basic residues" evidence="1">
    <location>
        <begin position="1"/>
        <end position="11"/>
    </location>
</feature>
<feature type="region of interest" description="Disordered" evidence="1">
    <location>
        <begin position="517"/>
        <end position="567"/>
    </location>
</feature>
<feature type="region of interest" description="Disordered" evidence="1">
    <location>
        <begin position="1"/>
        <end position="156"/>
    </location>
</feature>
<feature type="region of interest" description="Disordered" evidence="1">
    <location>
        <begin position="582"/>
        <end position="785"/>
    </location>
</feature>
<feature type="compositionally biased region" description="Polar residues" evidence="1">
    <location>
        <begin position="1105"/>
        <end position="1118"/>
    </location>
</feature>
<protein>
    <submittedName>
        <fullName evidence="2">Uncharacterized protein</fullName>
    </submittedName>
</protein>
<feature type="compositionally biased region" description="Basic and acidic residues" evidence="1">
    <location>
        <begin position="1029"/>
        <end position="1042"/>
    </location>
</feature>
<feature type="region of interest" description="Disordered" evidence="1">
    <location>
        <begin position="1149"/>
        <end position="1220"/>
    </location>
</feature>
<feature type="compositionally biased region" description="Basic and acidic residues" evidence="1">
    <location>
        <begin position="809"/>
        <end position="826"/>
    </location>
</feature>
<feature type="compositionally biased region" description="Low complexity" evidence="1">
    <location>
        <begin position="705"/>
        <end position="725"/>
    </location>
</feature>
<feature type="region of interest" description="Disordered" evidence="1">
    <location>
        <begin position="1261"/>
        <end position="1293"/>
    </location>
</feature>
<dbReference type="RefSeq" id="XP_056045035.1">
    <property type="nucleotide sequence ID" value="XM_056191881.1"/>
</dbReference>
<reference evidence="2" key="1">
    <citation type="submission" date="2023-03" db="EMBL/GenBank/DDBJ databases">
        <title>Near-Complete genome sequence of Lipomyces tetrasporous NRRL Y-64009, an oleaginous yeast capable of growing on lignocellulosic hydrolysates.</title>
        <authorList>
            <consortium name="Lawrence Berkeley National Laboratory"/>
            <person name="Jagtap S.S."/>
            <person name="Liu J.-J."/>
            <person name="Walukiewicz H.E."/>
            <person name="Pangilinan J."/>
            <person name="Lipzen A."/>
            <person name="Ahrendt S."/>
            <person name="Koriabine M."/>
            <person name="Cobaugh K."/>
            <person name="Salamov A."/>
            <person name="Yoshinaga Y."/>
            <person name="Ng V."/>
            <person name="Daum C."/>
            <person name="Grigoriev I.V."/>
            <person name="Slininger P.J."/>
            <person name="Dien B.S."/>
            <person name="Jin Y.-S."/>
            <person name="Rao C.V."/>
        </authorList>
    </citation>
    <scope>NUCLEOTIDE SEQUENCE</scope>
    <source>
        <strain evidence="2">NRRL Y-64009</strain>
    </source>
</reference>
<feature type="compositionally biased region" description="Basic residues" evidence="1">
    <location>
        <begin position="122"/>
        <end position="141"/>
    </location>
</feature>
<keyword evidence="3" id="KW-1185">Reference proteome</keyword>
<evidence type="ECO:0000256" key="1">
    <source>
        <dbReference type="SAM" id="MobiDB-lite"/>
    </source>
</evidence>
<feature type="compositionally biased region" description="Low complexity" evidence="1">
    <location>
        <begin position="23"/>
        <end position="37"/>
    </location>
</feature>
<feature type="region of interest" description="Disordered" evidence="1">
    <location>
        <begin position="809"/>
        <end position="832"/>
    </location>
</feature>
<feature type="region of interest" description="Disordered" evidence="1">
    <location>
        <begin position="269"/>
        <end position="303"/>
    </location>
</feature>
<feature type="compositionally biased region" description="Basic and acidic residues" evidence="1">
    <location>
        <begin position="998"/>
        <end position="1008"/>
    </location>
</feature>
<evidence type="ECO:0000313" key="3">
    <source>
        <dbReference type="Proteomes" id="UP001217417"/>
    </source>
</evidence>
<dbReference type="GeneID" id="80887047"/>